<evidence type="ECO:0000256" key="1">
    <source>
        <dbReference type="ARBA" id="ARBA00022741"/>
    </source>
</evidence>
<dbReference type="Proteomes" id="UP001157418">
    <property type="component" value="Unassembled WGS sequence"/>
</dbReference>
<gene>
    <name evidence="5" type="ORF">LVIROSA_LOCUS33944</name>
</gene>
<dbReference type="InterPro" id="IPR027417">
    <property type="entry name" value="P-loop_NTPase"/>
</dbReference>
<evidence type="ECO:0008006" key="7">
    <source>
        <dbReference type="Google" id="ProtNLM"/>
    </source>
</evidence>
<name>A0AAU9PEB5_9ASTR</name>
<proteinExistence type="predicted"/>
<dbReference type="GO" id="GO:0043138">
    <property type="term" value="F:3'-5' DNA helicase activity"/>
    <property type="evidence" value="ECO:0007669"/>
    <property type="project" value="TreeGrafter"/>
</dbReference>
<protein>
    <recommendedName>
        <fullName evidence="7">DNA helicase</fullName>
    </recommendedName>
</protein>
<dbReference type="GO" id="GO:0016787">
    <property type="term" value="F:hydrolase activity"/>
    <property type="evidence" value="ECO:0007669"/>
    <property type="project" value="UniProtKB-KW"/>
</dbReference>
<dbReference type="GO" id="GO:0097550">
    <property type="term" value="C:transcription preinitiation complex"/>
    <property type="evidence" value="ECO:0007669"/>
    <property type="project" value="TreeGrafter"/>
</dbReference>
<keyword evidence="6" id="KW-1185">Reference proteome</keyword>
<keyword evidence="2" id="KW-0378">Hydrolase</keyword>
<dbReference type="GO" id="GO:0005675">
    <property type="term" value="C:transcription factor TFIIH holo complex"/>
    <property type="evidence" value="ECO:0007669"/>
    <property type="project" value="TreeGrafter"/>
</dbReference>
<dbReference type="EMBL" id="CAKMRJ010005634">
    <property type="protein sequence ID" value="CAH1448392.1"/>
    <property type="molecule type" value="Genomic_DNA"/>
</dbReference>
<dbReference type="GO" id="GO:0000112">
    <property type="term" value="C:nucleotide-excision repair factor 3 complex"/>
    <property type="evidence" value="ECO:0007669"/>
    <property type="project" value="TreeGrafter"/>
</dbReference>
<dbReference type="InterPro" id="IPR050615">
    <property type="entry name" value="ATP-dep_DNA_Helicase"/>
</dbReference>
<keyword evidence="3" id="KW-0347">Helicase</keyword>
<keyword evidence="4" id="KW-0067">ATP-binding</keyword>
<accession>A0AAU9PEB5</accession>
<evidence type="ECO:0000256" key="2">
    <source>
        <dbReference type="ARBA" id="ARBA00022801"/>
    </source>
</evidence>
<dbReference type="SUPFAM" id="SSF52540">
    <property type="entry name" value="P-loop containing nucleoside triphosphate hydrolases"/>
    <property type="match status" value="1"/>
</dbReference>
<evidence type="ECO:0000313" key="6">
    <source>
        <dbReference type="Proteomes" id="UP001157418"/>
    </source>
</evidence>
<dbReference type="PANTHER" id="PTHR11274">
    <property type="entry name" value="RAD25/XP-B DNA REPAIR HELICASE"/>
    <property type="match status" value="1"/>
</dbReference>
<sequence>MPTPSLLLQLRALRKSIRCLRGRWNAPNKMHMVKSTSHIMFIRILNHRLVCEVDEDFHKSNHSWNFTIQRHLHDLDRWNSSQAINKFVIPHGEVEGRHEELLTEAQLTVAAEEKEAHSFEIDPAQINLDVEMELKPHAQPRPYQEKSLRRARSGIIVLPSGAGKSLVGVSSAYRIKQSCLCLTTNVVSVDQWAL</sequence>
<evidence type="ECO:0000256" key="4">
    <source>
        <dbReference type="ARBA" id="ARBA00022840"/>
    </source>
</evidence>
<organism evidence="5 6">
    <name type="scientific">Lactuca virosa</name>
    <dbReference type="NCBI Taxonomy" id="75947"/>
    <lineage>
        <taxon>Eukaryota</taxon>
        <taxon>Viridiplantae</taxon>
        <taxon>Streptophyta</taxon>
        <taxon>Embryophyta</taxon>
        <taxon>Tracheophyta</taxon>
        <taxon>Spermatophyta</taxon>
        <taxon>Magnoliopsida</taxon>
        <taxon>eudicotyledons</taxon>
        <taxon>Gunneridae</taxon>
        <taxon>Pentapetalae</taxon>
        <taxon>asterids</taxon>
        <taxon>campanulids</taxon>
        <taxon>Asterales</taxon>
        <taxon>Asteraceae</taxon>
        <taxon>Cichorioideae</taxon>
        <taxon>Cichorieae</taxon>
        <taxon>Lactucinae</taxon>
        <taxon>Lactuca</taxon>
    </lineage>
</organism>
<keyword evidence="1" id="KW-0547">Nucleotide-binding</keyword>
<evidence type="ECO:0000256" key="3">
    <source>
        <dbReference type="ARBA" id="ARBA00022806"/>
    </source>
</evidence>
<evidence type="ECO:0000313" key="5">
    <source>
        <dbReference type="EMBL" id="CAH1448392.1"/>
    </source>
</evidence>
<dbReference type="Gene3D" id="3.40.50.300">
    <property type="entry name" value="P-loop containing nucleotide triphosphate hydrolases"/>
    <property type="match status" value="1"/>
</dbReference>
<dbReference type="AlphaFoldDB" id="A0AAU9PEB5"/>
<reference evidence="5 6" key="1">
    <citation type="submission" date="2022-01" db="EMBL/GenBank/DDBJ databases">
        <authorList>
            <person name="Xiong W."/>
            <person name="Schranz E."/>
        </authorList>
    </citation>
    <scope>NUCLEOTIDE SEQUENCE [LARGE SCALE GENOMIC DNA]</scope>
</reference>
<dbReference type="GO" id="GO:0006367">
    <property type="term" value="P:transcription initiation at RNA polymerase II promoter"/>
    <property type="evidence" value="ECO:0007669"/>
    <property type="project" value="TreeGrafter"/>
</dbReference>
<dbReference type="PANTHER" id="PTHR11274:SF0">
    <property type="entry name" value="GENERAL TRANSCRIPTION AND DNA REPAIR FACTOR IIH HELICASE SUBUNIT XPB"/>
    <property type="match status" value="1"/>
</dbReference>
<comment type="caution">
    <text evidence="5">The sequence shown here is derived from an EMBL/GenBank/DDBJ whole genome shotgun (WGS) entry which is preliminary data.</text>
</comment>
<dbReference type="GO" id="GO:0005524">
    <property type="term" value="F:ATP binding"/>
    <property type="evidence" value="ECO:0007669"/>
    <property type="project" value="UniProtKB-KW"/>
</dbReference>